<dbReference type="OrthoDB" id="199921at2759"/>
<keyword evidence="1" id="KW-0732">Signal</keyword>
<protein>
    <submittedName>
        <fullName evidence="2">Uncharacterized protein</fullName>
    </submittedName>
</protein>
<reference evidence="2 3" key="1">
    <citation type="journal article" date="2015" name="Plant Cell">
        <title>Oil accumulation by the oleaginous diatom Fistulifera solaris as revealed by the genome and transcriptome.</title>
        <authorList>
            <person name="Tanaka T."/>
            <person name="Maeda Y."/>
            <person name="Veluchamy A."/>
            <person name="Tanaka M."/>
            <person name="Abida H."/>
            <person name="Marechal E."/>
            <person name="Bowler C."/>
            <person name="Muto M."/>
            <person name="Sunaga Y."/>
            <person name="Tanaka M."/>
            <person name="Yoshino T."/>
            <person name="Taniguchi T."/>
            <person name="Fukuda Y."/>
            <person name="Nemoto M."/>
            <person name="Matsumoto M."/>
            <person name="Wong P.S."/>
            <person name="Aburatani S."/>
            <person name="Fujibuchi W."/>
        </authorList>
    </citation>
    <scope>NUCLEOTIDE SEQUENCE [LARGE SCALE GENOMIC DNA]</scope>
    <source>
        <strain evidence="2 3">JPCC DA0580</strain>
    </source>
</reference>
<sequence length="357" mass="40759">MKLQKSFWTRLFIPCLILYGGRPCDALHSQLSTRRRWLQATTTTIVLSSPTTAHAGEVGARITKAVTQSDLGIAVRRSVVQGAQTMDRLDGKWEQFSDRFQLGKERSQRPDRPKPLVIPDPLPLDPTLAPRVLKCSDEIFLEMMRPFLTSTQLTQQIQTVQNTVKPAFVRSASYSPENLAQQFNFDLYVHYKAYSDLLIQLDNKNNEDFKFPDFLKQYQNRIGNEVLRLLQLPVPLQESSLEDILKALDRFGTALVQTGWAAQVEHARPTLEQIQDWRDDADDLIWTLALNGDITLGSQLLLQEQGFRLYPNLGKWAVQSILGPSSTVDDYYMDTDYNSDPDRFEVKQVLLNIQLEG</sequence>
<name>A0A1Z5JQP1_FISSO</name>
<dbReference type="EMBL" id="BDSP01000103">
    <property type="protein sequence ID" value="GAX16340.1"/>
    <property type="molecule type" value="Genomic_DNA"/>
</dbReference>
<proteinExistence type="predicted"/>
<dbReference type="Proteomes" id="UP000198406">
    <property type="component" value="Unassembled WGS sequence"/>
</dbReference>
<comment type="caution">
    <text evidence="2">The sequence shown here is derived from an EMBL/GenBank/DDBJ whole genome shotgun (WGS) entry which is preliminary data.</text>
</comment>
<feature type="signal peptide" evidence="1">
    <location>
        <begin position="1"/>
        <end position="26"/>
    </location>
</feature>
<organism evidence="2 3">
    <name type="scientific">Fistulifera solaris</name>
    <name type="common">Oleaginous diatom</name>
    <dbReference type="NCBI Taxonomy" id="1519565"/>
    <lineage>
        <taxon>Eukaryota</taxon>
        <taxon>Sar</taxon>
        <taxon>Stramenopiles</taxon>
        <taxon>Ochrophyta</taxon>
        <taxon>Bacillariophyta</taxon>
        <taxon>Bacillariophyceae</taxon>
        <taxon>Bacillariophycidae</taxon>
        <taxon>Naviculales</taxon>
        <taxon>Naviculaceae</taxon>
        <taxon>Fistulifera</taxon>
    </lineage>
</organism>
<evidence type="ECO:0000313" key="3">
    <source>
        <dbReference type="Proteomes" id="UP000198406"/>
    </source>
</evidence>
<feature type="chain" id="PRO_5012893604" evidence="1">
    <location>
        <begin position="27"/>
        <end position="357"/>
    </location>
</feature>
<evidence type="ECO:0000313" key="2">
    <source>
        <dbReference type="EMBL" id="GAX16340.1"/>
    </source>
</evidence>
<gene>
    <name evidence="2" type="ORF">FisN_35Hh044</name>
</gene>
<dbReference type="AlphaFoldDB" id="A0A1Z5JQP1"/>
<keyword evidence="3" id="KW-1185">Reference proteome</keyword>
<evidence type="ECO:0000256" key="1">
    <source>
        <dbReference type="SAM" id="SignalP"/>
    </source>
</evidence>
<accession>A0A1Z5JQP1</accession>
<dbReference type="InParanoid" id="A0A1Z5JQP1"/>